<keyword evidence="8 11" id="KW-0804">Transcription</keyword>
<dbReference type="EC" id="3.5.1.98" evidence="3 11"/>
<dbReference type="Pfam" id="PF09757">
    <property type="entry name" value="Arb2-like"/>
    <property type="match status" value="1"/>
</dbReference>
<protein>
    <recommendedName>
        <fullName evidence="3 11">Histone deacetylase</fullName>
        <ecNumber evidence="3 11">3.5.1.98</ecNumber>
    </recommendedName>
</protein>
<dbReference type="PANTHER" id="PTHR10625">
    <property type="entry name" value="HISTONE DEACETYLASE HDAC1-RELATED"/>
    <property type="match status" value="1"/>
</dbReference>
<dbReference type="InterPro" id="IPR017321">
    <property type="entry name" value="Hist_deAcase_II_yeast"/>
</dbReference>
<evidence type="ECO:0000256" key="5">
    <source>
        <dbReference type="ARBA" id="ARBA00022801"/>
    </source>
</evidence>
<evidence type="ECO:0000256" key="10">
    <source>
        <dbReference type="ARBA" id="ARBA00048287"/>
    </source>
</evidence>
<feature type="domain" description="Histone deacetylase" evidence="13">
    <location>
        <begin position="111"/>
        <end position="432"/>
    </location>
</feature>
<dbReference type="FunCoup" id="A0A1V8S8B8">
    <property type="interactions" value="282"/>
</dbReference>
<comment type="catalytic activity">
    <reaction evidence="10 11">
        <text>N(6)-acetyl-L-lysyl-[histone] + H2O = L-lysyl-[histone] + acetate</text>
        <dbReference type="Rhea" id="RHEA:58196"/>
        <dbReference type="Rhea" id="RHEA-COMP:9845"/>
        <dbReference type="Rhea" id="RHEA-COMP:11338"/>
        <dbReference type="ChEBI" id="CHEBI:15377"/>
        <dbReference type="ChEBI" id="CHEBI:29969"/>
        <dbReference type="ChEBI" id="CHEBI:30089"/>
        <dbReference type="ChEBI" id="CHEBI:61930"/>
        <dbReference type="EC" id="3.5.1.98"/>
    </reaction>
</comment>
<feature type="compositionally biased region" description="Low complexity" evidence="12">
    <location>
        <begin position="29"/>
        <end position="38"/>
    </location>
</feature>
<dbReference type="SUPFAM" id="SSF52768">
    <property type="entry name" value="Arginase/deacetylase"/>
    <property type="match status" value="1"/>
</dbReference>
<dbReference type="InterPro" id="IPR023801">
    <property type="entry name" value="His_deacetylse_dom"/>
</dbReference>
<dbReference type="GO" id="GO:0000118">
    <property type="term" value="C:histone deacetylase complex"/>
    <property type="evidence" value="ECO:0007669"/>
    <property type="project" value="TreeGrafter"/>
</dbReference>
<reference evidence="16" key="1">
    <citation type="submission" date="2017-03" db="EMBL/GenBank/DDBJ databases">
        <title>Genomes of endolithic fungi from Antarctica.</title>
        <authorList>
            <person name="Coleine C."/>
            <person name="Masonjones S."/>
            <person name="Stajich J.E."/>
        </authorList>
    </citation>
    <scope>NUCLEOTIDE SEQUENCE [LARGE SCALE GENOMIC DNA]</scope>
    <source>
        <strain evidence="16">CCFEE 5527</strain>
    </source>
</reference>
<dbReference type="FunFam" id="3.40.800.20:FF:000005">
    <property type="entry name" value="histone deacetylase 6"/>
    <property type="match status" value="1"/>
</dbReference>
<keyword evidence="16" id="KW-1185">Reference proteome</keyword>
<proteinExistence type="inferred from homology"/>
<evidence type="ECO:0000256" key="12">
    <source>
        <dbReference type="SAM" id="MobiDB-lite"/>
    </source>
</evidence>
<dbReference type="AlphaFoldDB" id="A0A1V8S8B8"/>
<evidence type="ECO:0000259" key="13">
    <source>
        <dbReference type="Pfam" id="PF00850"/>
    </source>
</evidence>
<accession>A0A1V8S8B8</accession>
<dbReference type="InterPro" id="IPR019154">
    <property type="entry name" value="Arb2-like_domain"/>
</dbReference>
<dbReference type="PRINTS" id="PR01270">
    <property type="entry name" value="HDASUPER"/>
</dbReference>
<dbReference type="Gene3D" id="3.40.800.20">
    <property type="entry name" value="Histone deacetylase domain"/>
    <property type="match status" value="1"/>
</dbReference>
<dbReference type="OrthoDB" id="424012at2759"/>
<evidence type="ECO:0000256" key="9">
    <source>
        <dbReference type="ARBA" id="ARBA00023242"/>
    </source>
</evidence>
<evidence type="ECO:0000256" key="4">
    <source>
        <dbReference type="ARBA" id="ARBA00022491"/>
    </source>
</evidence>
<dbReference type="InterPro" id="IPR037138">
    <property type="entry name" value="His_deacetylse_dom_sf"/>
</dbReference>
<dbReference type="InParanoid" id="A0A1V8S8B8"/>
<feature type="compositionally biased region" description="Acidic residues" evidence="12">
    <location>
        <begin position="1"/>
        <end position="15"/>
    </location>
</feature>
<evidence type="ECO:0000256" key="11">
    <source>
        <dbReference type="PIRNR" id="PIRNR037919"/>
    </source>
</evidence>
<organism evidence="15 16">
    <name type="scientific">Cryoendolithus antarcticus</name>
    <dbReference type="NCBI Taxonomy" id="1507870"/>
    <lineage>
        <taxon>Eukaryota</taxon>
        <taxon>Fungi</taxon>
        <taxon>Dikarya</taxon>
        <taxon>Ascomycota</taxon>
        <taxon>Pezizomycotina</taxon>
        <taxon>Dothideomycetes</taxon>
        <taxon>Dothideomycetidae</taxon>
        <taxon>Cladosporiales</taxon>
        <taxon>Cladosporiaceae</taxon>
        <taxon>Cryoendolithus</taxon>
    </lineage>
</organism>
<evidence type="ECO:0000256" key="3">
    <source>
        <dbReference type="ARBA" id="ARBA00012111"/>
    </source>
</evidence>
<dbReference type="InterPro" id="IPR000286">
    <property type="entry name" value="HDACs"/>
</dbReference>
<dbReference type="GO" id="GO:0040029">
    <property type="term" value="P:epigenetic regulation of gene expression"/>
    <property type="evidence" value="ECO:0007669"/>
    <property type="project" value="TreeGrafter"/>
</dbReference>
<feature type="region of interest" description="Disordered" evidence="12">
    <location>
        <begin position="1"/>
        <end position="74"/>
    </location>
</feature>
<comment type="function">
    <text evidence="11">Responsible for the deacetylation of lysine residues on the N-terminal part of the core histones (H2A, H2B, H3 and H4). Histone deacetylation gives a tag for epigenetic repression and plays an important role in transcriptional regulation, cell cycle progression and developmental events.</text>
</comment>
<evidence type="ECO:0000313" key="15">
    <source>
        <dbReference type="EMBL" id="OQN95468.1"/>
    </source>
</evidence>
<feature type="compositionally biased region" description="Polar residues" evidence="12">
    <location>
        <begin position="804"/>
        <end position="815"/>
    </location>
</feature>
<evidence type="ECO:0000313" key="16">
    <source>
        <dbReference type="Proteomes" id="UP000192596"/>
    </source>
</evidence>
<evidence type="ECO:0000256" key="8">
    <source>
        <dbReference type="ARBA" id="ARBA00023163"/>
    </source>
</evidence>
<keyword evidence="7 11" id="KW-0805">Transcription regulation</keyword>
<gene>
    <name evidence="15" type="ORF">B0A48_18424</name>
</gene>
<evidence type="ECO:0000256" key="7">
    <source>
        <dbReference type="ARBA" id="ARBA00023015"/>
    </source>
</evidence>
<keyword evidence="4 11" id="KW-0678">Repressor</keyword>
<dbReference type="EMBL" id="NAJO01000094">
    <property type="protein sequence ID" value="OQN95468.1"/>
    <property type="molecule type" value="Genomic_DNA"/>
</dbReference>
<comment type="similarity">
    <text evidence="2 11">Belongs to the histone deacetylase family. HD type 2 subfamily.</text>
</comment>
<dbReference type="PIRSF" id="PIRSF037919">
    <property type="entry name" value="HDAC_II_yeast"/>
    <property type="match status" value="1"/>
</dbReference>
<name>A0A1V8S8B8_9PEZI</name>
<comment type="subcellular location">
    <subcellularLocation>
        <location evidence="1 11">Nucleus</location>
    </subcellularLocation>
</comment>
<dbReference type="GO" id="GO:0031078">
    <property type="term" value="F:histone H3K14 deacetylase activity, hydrolytic mechanism"/>
    <property type="evidence" value="ECO:0007669"/>
    <property type="project" value="UniProtKB-UniRule"/>
</dbReference>
<keyword evidence="6 11" id="KW-0156">Chromatin regulator</keyword>
<evidence type="ECO:0000256" key="6">
    <source>
        <dbReference type="ARBA" id="ARBA00022853"/>
    </source>
</evidence>
<feature type="region of interest" description="Disordered" evidence="12">
    <location>
        <begin position="770"/>
        <end position="823"/>
    </location>
</feature>
<sequence length="823" mass="90685">MDLDDSGDAFMDDAEVISSTEHTGLPTITLGGSSTGPASTGGNGNNLGSSSSKAVSPANPDVFDQHLTGLKDAPRPPKFRNLPYASLQTGLVYDVRMRFHVELFPEEVDVHPEDPRRIYAIFEAFVEAGLAWRDGVSDLDPSYYMGRIDARQVTEEEVRLVHTKVHFDWVQSLSTKPADDLREEEQHPGNKMDSIYLSPATPYSAALSAGGAIEACRAIMLGKVKNAFAVIRPPGHHAEREDAKGFCFYDNVSIATKVCQREFGSLCRKVFILDWDVHHGNGIQQASYNDPNVLYVSLHVHKKGTFYPESSYRDNRPPYGDHLHCGEGAGLGMNVNVPWTAQGMGDADYLYAFQQVIMPIAQEFDPDLVIIAAGFDAAEGDMLGGCKVTPAGYAHMTHMLMSLANGRIAACLEGGYNLDSIARSATAVVKTMMGEQPDRLVNTTPSRTGIDDVKLVLRQQSKFWGSLHPKDPAGRVANLHGERMHDIVRKWQATTLWDEYHMTPLFINRESLSRSFENQVLATANYTEARPMLVILHDPPEMLASVDPRTGKVELHNTWVTDPVKTYTAAAVRNGFSVIDVNMPKHVTEETDTGEHEEVNVGGRVPEATELLQYLWDNYIMLSDATHIFLMGTNIGHWAITLWIKANEDAAIEYVTKTVSFITDVALQACRSHTNDLLSPWYAKNSQVYVARSHNWWSLEFSQRPKKKFGKLMENEESGMSEMLQVHKDTVFEMLLAETAAWRASRDDIDEDEMTGQDAVDEGAIVAPAASGLPPVKNFAPSPVKPGGSSTPTGAGVRSPGLLSPTQVTGSFSARQRTRSPGM</sequence>
<dbReference type="STRING" id="1507870.A0A1V8S8B8"/>
<keyword evidence="9 11" id="KW-0539">Nucleus</keyword>
<feature type="domain" description="Arb2-like" evidence="14">
    <location>
        <begin position="483"/>
        <end position="742"/>
    </location>
</feature>
<dbReference type="Pfam" id="PF00850">
    <property type="entry name" value="Hist_deacetyl"/>
    <property type="match status" value="1"/>
</dbReference>
<dbReference type="InterPro" id="IPR023696">
    <property type="entry name" value="Ureohydrolase_dom_sf"/>
</dbReference>
<dbReference type="PANTHER" id="PTHR10625:SF5">
    <property type="entry name" value="HISTONE DEACETYLASE"/>
    <property type="match status" value="1"/>
</dbReference>
<keyword evidence="5 11" id="KW-0378">Hydrolase</keyword>
<dbReference type="Proteomes" id="UP000192596">
    <property type="component" value="Unassembled WGS sequence"/>
</dbReference>
<comment type="caution">
    <text evidence="15">The sequence shown here is derived from an EMBL/GenBank/DDBJ whole genome shotgun (WGS) entry which is preliminary data.</text>
</comment>
<evidence type="ECO:0000256" key="2">
    <source>
        <dbReference type="ARBA" id="ARBA00007738"/>
    </source>
</evidence>
<evidence type="ECO:0000259" key="14">
    <source>
        <dbReference type="Pfam" id="PF09757"/>
    </source>
</evidence>
<evidence type="ECO:0000256" key="1">
    <source>
        <dbReference type="ARBA" id="ARBA00004123"/>
    </source>
</evidence>